<gene>
    <name evidence="4" type="ORF">RU96_GL002122</name>
</gene>
<evidence type="ECO:0000259" key="2">
    <source>
        <dbReference type="Pfam" id="PF16555"/>
    </source>
</evidence>
<evidence type="ECO:0000313" key="4">
    <source>
        <dbReference type="EMBL" id="OJG15573.1"/>
    </source>
</evidence>
<sequence>MKKSSKVLQILTAILVLMPLFCFFGDKNSIAAEVEKQTVMLHKREFTAYPTEEIKNTGEEMPNFDGEPLAGAEFTAYDMTQTYWDSYRATEGSHTNKEAAAIDATLKATLPNEGIVFSLTDSDGKTVKDLPVVSNKKKAVYRFVETKKPAGVVSNKSKDFVLGLPVHDEKTNEKLATVHIYPKNEVKTLDLEFIKYGIEVGQDAKALLGAKFKLRKVGSGYYQDGNFLAEASAAQILESNKNGKVSVAGLNLEPGTYIFSEIDSAVSVSGKQTKQTEEIYHYKEKDVVTATVNDNMEIEYTYFDAVQAEKKGDTAVAYNYKTPEVNKVADDTTVEAGQKVTYTITTIVPNDIERYTTFTLVDEYDARLDLISSSEQIKESMKISDKTITDVTAEVDTTGNPFTIKLTPKQLAKYKGKTISFTVEMKVKGSTNLTPLENKVVLENDFYDKETTETVTTGGYIFQKVDSVDKSALANAKFVITKKVDSTTHYLVLNNEEGKEVSGNQATDDLNVSWTTTKDKATILVSDQHGAFGVYGLAKGEYQLQEIAAPEGYVLLKDALHFTVISGTNEFKELEAMEVTNKQRGVLPSTGGMGIVGFIAVGLLGVSAAVLYFKNGRKKFEA</sequence>
<feature type="transmembrane region" description="Helical" evidence="1">
    <location>
        <begin position="591"/>
        <end position="613"/>
    </location>
</feature>
<dbReference type="InterPro" id="IPR013783">
    <property type="entry name" value="Ig-like_fold"/>
</dbReference>
<dbReference type="Gene3D" id="2.60.40.10">
    <property type="entry name" value="Immunoglobulins"/>
    <property type="match status" value="3"/>
</dbReference>
<dbReference type="InterPro" id="IPR032364">
    <property type="entry name" value="GramPos_pilinD1_N"/>
</dbReference>
<dbReference type="OrthoDB" id="2193404at2"/>
<proteinExistence type="predicted"/>
<dbReference type="AlphaFoldDB" id="A0A1L8R738"/>
<dbReference type="InterPro" id="IPR026466">
    <property type="entry name" value="Fim_isopep_form_D2_dom"/>
</dbReference>
<keyword evidence="1" id="KW-1133">Transmembrane helix</keyword>
<dbReference type="Pfam" id="PF16555">
    <property type="entry name" value="GramPos_pilinD1"/>
    <property type="match status" value="1"/>
</dbReference>
<feature type="domain" description="Gram-positive pilin subunit D1 N-terminal" evidence="2">
    <location>
        <begin position="36"/>
        <end position="185"/>
    </location>
</feature>
<organism evidence="4 5">
    <name type="scientific">Enterococcus canintestini</name>
    <dbReference type="NCBI Taxonomy" id="317010"/>
    <lineage>
        <taxon>Bacteria</taxon>
        <taxon>Bacillati</taxon>
        <taxon>Bacillota</taxon>
        <taxon>Bacilli</taxon>
        <taxon>Lactobacillales</taxon>
        <taxon>Enterococcaceae</taxon>
        <taxon>Enterococcus</taxon>
    </lineage>
</organism>
<dbReference type="InterPro" id="IPR048052">
    <property type="entry name" value="FM1-like"/>
</dbReference>
<dbReference type="RefSeq" id="WP_159429697.1">
    <property type="nucleotide sequence ID" value="NZ_JBHLVQ010000029.1"/>
</dbReference>
<feature type="domain" description="SpaA-like prealbumin fold" evidence="3">
    <location>
        <begin position="461"/>
        <end position="566"/>
    </location>
</feature>
<dbReference type="EMBL" id="JXKG01000006">
    <property type="protein sequence ID" value="OJG15573.1"/>
    <property type="molecule type" value="Genomic_DNA"/>
</dbReference>
<dbReference type="Proteomes" id="UP000182835">
    <property type="component" value="Unassembled WGS sequence"/>
</dbReference>
<accession>A0A1L8R738</accession>
<comment type="caution">
    <text evidence="4">The sequence shown here is derived from an EMBL/GenBank/DDBJ whole genome shotgun (WGS) entry which is preliminary data.</text>
</comment>
<dbReference type="NCBIfam" id="TIGR04226">
    <property type="entry name" value="RrgB_K2N_iso_D2"/>
    <property type="match status" value="1"/>
</dbReference>
<reference evidence="4 5" key="1">
    <citation type="submission" date="2014-12" db="EMBL/GenBank/DDBJ databases">
        <title>Draft genome sequences of 29 type strains of Enterococci.</title>
        <authorList>
            <person name="Zhong Z."/>
            <person name="Sun Z."/>
            <person name="Liu W."/>
            <person name="Zhang W."/>
            <person name="Zhang H."/>
        </authorList>
    </citation>
    <scope>NUCLEOTIDE SEQUENCE [LARGE SCALE GENOMIC DNA]</scope>
    <source>
        <strain evidence="4 5">DSM 21207</strain>
    </source>
</reference>
<evidence type="ECO:0008006" key="6">
    <source>
        <dbReference type="Google" id="ProtNLM"/>
    </source>
</evidence>
<dbReference type="Gene3D" id="2.60.40.740">
    <property type="match status" value="1"/>
</dbReference>
<protein>
    <recommendedName>
        <fullName evidence="6">Cell wall surface anchor protein</fullName>
    </recommendedName>
</protein>
<dbReference type="STRING" id="317010.RU96_GL002122"/>
<evidence type="ECO:0000313" key="5">
    <source>
        <dbReference type="Proteomes" id="UP000182835"/>
    </source>
</evidence>
<keyword evidence="1" id="KW-0812">Transmembrane</keyword>
<dbReference type="InterPro" id="IPR041033">
    <property type="entry name" value="SpaA_PFL_dom_1"/>
</dbReference>
<dbReference type="NCBIfam" id="NF033902">
    <property type="entry name" value="iso_D2_wall_anc"/>
    <property type="match status" value="1"/>
</dbReference>
<name>A0A1L8R738_9ENTE</name>
<evidence type="ECO:0000256" key="1">
    <source>
        <dbReference type="SAM" id="Phobius"/>
    </source>
</evidence>
<evidence type="ECO:0000259" key="3">
    <source>
        <dbReference type="Pfam" id="PF17802"/>
    </source>
</evidence>
<dbReference type="Pfam" id="PF17802">
    <property type="entry name" value="SpaA"/>
    <property type="match status" value="2"/>
</dbReference>
<keyword evidence="1" id="KW-0472">Membrane</keyword>
<dbReference type="NCBIfam" id="TIGR01167">
    <property type="entry name" value="LPXTG_anchor"/>
    <property type="match status" value="1"/>
</dbReference>
<feature type="domain" description="SpaA-like prealbumin fold" evidence="3">
    <location>
        <begin position="202"/>
        <end position="280"/>
    </location>
</feature>